<name>A0A8B8AJG4_CRAVI</name>
<dbReference type="GeneID" id="111101843"/>
<reference evidence="3" key="1">
    <citation type="submission" date="2025-08" db="UniProtKB">
        <authorList>
            <consortium name="RefSeq"/>
        </authorList>
    </citation>
    <scope>IDENTIFICATION</scope>
    <source>
        <tissue evidence="3">Whole sample</tissue>
    </source>
</reference>
<feature type="compositionally biased region" description="Polar residues" evidence="1">
    <location>
        <begin position="61"/>
        <end position="84"/>
    </location>
</feature>
<gene>
    <name evidence="3" type="primary">LOC111101843</name>
</gene>
<sequence>MFSRGKAKIGLEKCGELPIKRRRSPMALAEWWCKTGLDRNELESKFIGKEIALGAHGKQDLPSNEDISSISQSDDFYYPSQNLESDSDSIANEEESEYQPESEEDSSVEEEESDYQMSQKICQGS</sequence>
<feature type="compositionally biased region" description="Acidic residues" evidence="1">
    <location>
        <begin position="85"/>
        <end position="114"/>
    </location>
</feature>
<proteinExistence type="predicted"/>
<dbReference type="KEGG" id="cvn:111101843"/>
<evidence type="ECO:0000313" key="3">
    <source>
        <dbReference type="RefSeq" id="XP_022290169.1"/>
    </source>
</evidence>
<evidence type="ECO:0000313" key="2">
    <source>
        <dbReference type="Proteomes" id="UP000694844"/>
    </source>
</evidence>
<protein>
    <submittedName>
        <fullName evidence="3">Uncharacterized protein LOC111101843</fullName>
    </submittedName>
</protein>
<dbReference type="RefSeq" id="XP_022290169.1">
    <property type="nucleotide sequence ID" value="XM_022434461.1"/>
</dbReference>
<feature type="compositionally biased region" description="Polar residues" evidence="1">
    <location>
        <begin position="115"/>
        <end position="125"/>
    </location>
</feature>
<feature type="region of interest" description="Disordered" evidence="1">
    <location>
        <begin position="57"/>
        <end position="125"/>
    </location>
</feature>
<dbReference type="Proteomes" id="UP000694844">
    <property type="component" value="Chromosome 6"/>
</dbReference>
<dbReference type="OrthoDB" id="10067281at2759"/>
<keyword evidence="2" id="KW-1185">Reference proteome</keyword>
<evidence type="ECO:0000256" key="1">
    <source>
        <dbReference type="SAM" id="MobiDB-lite"/>
    </source>
</evidence>
<accession>A0A8B8AJG4</accession>
<organism evidence="2 3">
    <name type="scientific">Crassostrea virginica</name>
    <name type="common">Eastern oyster</name>
    <dbReference type="NCBI Taxonomy" id="6565"/>
    <lineage>
        <taxon>Eukaryota</taxon>
        <taxon>Metazoa</taxon>
        <taxon>Spiralia</taxon>
        <taxon>Lophotrochozoa</taxon>
        <taxon>Mollusca</taxon>
        <taxon>Bivalvia</taxon>
        <taxon>Autobranchia</taxon>
        <taxon>Pteriomorphia</taxon>
        <taxon>Ostreida</taxon>
        <taxon>Ostreoidea</taxon>
        <taxon>Ostreidae</taxon>
        <taxon>Crassostrea</taxon>
    </lineage>
</organism>
<dbReference type="AlphaFoldDB" id="A0A8B8AJG4"/>